<dbReference type="VEuPathDB" id="FungiDB:PSTT_07592"/>
<gene>
    <name evidence="2" type="ORF">PSTT_07592</name>
</gene>
<protein>
    <submittedName>
        <fullName evidence="2">Uncharacterized protein</fullName>
    </submittedName>
</protein>
<accession>A0A2S4VG38</accession>
<feature type="non-terminal residue" evidence="2">
    <location>
        <position position="359"/>
    </location>
</feature>
<name>A0A2S4VG38_9BASI</name>
<evidence type="ECO:0000313" key="3">
    <source>
        <dbReference type="Proteomes" id="UP000239156"/>
    </source>
</evidence>
<dbReference type="EMBL" id="PKSL01000065">
    <property type="protein sequence ID" value="POW08360.1"/>
    <property type="molecule type" value="Genomic_DNA"/>
</dbReference>
<evidence type="ECO:0000256" key="1">
    <source>
        <dbReference type="SAM" id="SignalP"/>
    </source>
</evidence>
<dbReference type="VEuPathDB" id="FungiDB:PSHT_08985"/>
<keyword evidence="1" id="KW-0732">Signal</keyword>
<reference evidence="2" key="1">
    <citation type="submission" date="2017-12" db="EMBL/GenBank/DDBJ databases">
        <title>Gene loss provides genomic basis for host adaptation in cereal stripe rust fungi.</title>
        <authorList>
            <person name="Xia C."/>
        </authorList>
    </citation>
    <scope>NUCLEOTIDE SEQUENCE [LARGE SCALE GENOMIC DNA]</scope>
    <source>
        <strain evidence="2">93-210</strain>
    </source>
</reference>
<evidence type="ECO:0000313" key="2">
    <source>
        <dbReference type="EMBL" id="POW08360.1"/>
    </source>
</evidence>
<feature type="signal peptide" evidence="1">
    <location>
        <begin position="1"/>
        <end position="23"/>
    </location>
</feature>
<sequence length="359" mass="41700">MHLTYCKSFTLIGFLLLAPGARLASILSEKKGEVLERLIPEEHISSTEVQLFADKTAECSTSPALNHNHRPKISNKNLPEAVIHQQINRILKKKSVVLKIIHKIFKIKYAFGSLPLRGFKVERYGLFDMIKKLITFRISYSTSYRYPRTEVDKILNSAPFLPTEFYENVKLMDEICGKIFPANRPPMDERDLDREIWSFEQRFQPAFLGLYSEVLEPMNEEGDHKPETSHAISQIEIVNERLKKIDQAVMNAAIYGRHNMLSDLATRIDQITDRMAQQRVARPHRRACWAKILLRLHMHVENSYGGILYMYYYGDNQALSQCGDRLDELPIRETEDKKTLEYELAFTETCKVFQTKDPN</sequence>
<dbReference type="Proteomes" id="UP000239156">
    <property type="component" value="Unassembled WGS sequence"/>
</dbReference>
<proteinExistence type="predicted"/>
<feature type="chain" id="PRO_5015695281" evidence="1">
    <location>
        <begin position="24"/>
        <end position="359"/>
    </location>
</feature>
<dbReference type="AlphaFoldDB" id="A0A2S4VG38"/>
<organism evidence="2 3">
    <name type="scientific">Puccinia striiformis</name>
    <dbReference type="NCBI Taxonomy" id="27350"/>
    <lineage>
        <taxon>Eukaryota</taxon>
        <taxon>Fungi</taxon>
        <taxon>Dikarya</taxon>
        <taxon>Basidiomycota</taxon>
        <taxon>Pucciniomycotina</taxon>
        <taxon>Pucciniomycetes</taxon>
        <taxon>Pucciniales</taxon>
        <taxon>Pucciniaceae</taxon>
        <taxon>Puccinia</taxon>
    </lineage>
</organism>
<keyword evidence="3" id="KW-1185">Reference proteome</keyword>
<comment type="caution">
    <text evidence="2">The sequence shown here is derived from an EMBL/GenBank/DDBJ whole genome shotgun (WGS) entry which is preliminary data.</text>
</comment>